<dbReference type="VEuPathDB" id="FungiDB:H310_14734"/>
<name>A0A024T937_9STRA</name>
<sequence length="125" mass="14295">MSIDVKEPKRVDRGGPVPEFELHQEDHFVVEVVLLRDSVHKSNHRASSAYPSRAFMSMVHEELTRCRRLRHPLAEQTAARQPIHVRSELPAGSLGSVRWFVECRVKDRICIRRVHDATLGGQPPT</sequence>
<accession>A0A024T937</accession>
<dbReference type="EMBL" id="KI914034">
    <property type="protein sequence ID" value="ETV90494.1"/>
    <property type="molecule type" value="Genomic_DNA"/>
</dbReference>
<reference evidence="1" key="1">
    <citation type="submission" date="2013-12" db="EMBL/GenBank/DDBJ databases">
        <title>The Genome Sequence of Aphanomyces invadans NJM9701.</title>
        <authorList>
            <consortium name="The Broad Institute Genomics Platform"/>
            <person name="Russ C."/>
            <person name="Tyler B."/>
            <person name="van West P."/>
            <person name="Dieguez-Uribeondo J."/>
            <person name="Young S.K."/>
            <person name="Zeng Q."/>
            <person name="Gargeya S."/>
            <person name="Fitzgerald M."/>
            <person name="Abouelleil A."/>
            <person name="Alvarado L."/>
            <person name="Chapman S.B."/>
            <person name="Gainer-Dewar J."/>
            <person name="Goldberg J."/>
            <person name="Griggs A."/>
            <person name="Gujja S."/>
            <person name="Hansen M."/>
            <person name="Howarth C."/>
            <person name="Imamovic A."/>
            <person name="Ireland A."/>
            <person name="Larimer J."/>
            <person name="McCowan C."/>
            <person name="Murphy C."/>
            <person name="Pearson M."/>
            <person name="Poon T.W."/>
            <person name="Priest M."/>
            <person name="Roberts A."/>
            <person name="Saif S."/>
            <person name="Shea T."/>
            <person name="Sykes S."/>
            <person name="Wortman J."/>
            <person name="Nusbaum C."/>
            <person name="Birren B."/>
        </authorList>
    </citation>
    <scope>NUCLEOTIDE SEQUENCE [LARGE SCALE GENOMIC DNA]</scope>
    <source>
        <strain evidence="1">NJM9701</strain>
    </source>
</reference>
<dbReference type="RefSeq" id="XP_008880882.1">
    <property type="nucleotide sequence ID" value="XM_008882660.1"/>
</dbReference>
<organism evidence="1">
    <name type="scientific">Aphanomyces invadans</name>
    <dbReference type="NCBI Taxonomy" id="157072"/>
    <lineage>
        <taxon>Eukaryota</taxon>
        <taxon>Sar</taxon>
        <taxon>Stramenopiles</taxon>
        <taxon>Oomycota</taxon>
        <taxon>Saprolegniomycetes</taxon>
        <taxon>Saprolegniales</taxon>
        <taxon>Verrucalvaceae</taxon>
        <taxon>Aphanomyces</taxon>
    </lineage>
</organism>
<evidence type="ECO:0000313" key="1">
    <source>
        <dbReference type="EMBL" id="ETV90494.1"/>
    </source>
</evidence>
<dbReference type="GeneID" id="20091784"/>
<proteinExistence type="predicted"/>
<gene>
    <name evidence="1" type="ORF">H310_14734</name>
</gene>
<protein>
    <submittedName>
        <fullName evidence="1">Uncharacterized protein</fullName>
    </submittedName>
</protein>
<dbReference type="AlphaFoldDB" id="A0A024T937"/>